<evidence type="ECO:0000313" key="2">
    <source>
        <dbReference type="Proteomes" id="UP000515158"/>
    </source>
</evidence>
<dbReference type="InParanoid" id="A0A6P8ZMS6"/>
<dbReference type="OrthoDB" id="10607833at2759"/>
<reference evidence="3" key="1">
    <citation type="submission" date="2025-08" db="UniProtKB">
        <authorList>
            <consortium name="RefSeq"/>
        </authorList>
    </citation>
    <scope>IDENTIFICATION</scope>
    <source>
        <tissue evidence="3">Total insect</tissue>
    </source>
</reference>
<dbReference type="AlphaFoldDB" id="A0A6P8ZMS6"/>
<dbReference type="KEGG" id="tpal:117645201"/>
<protein>
    <submittedName>
        <fullName evidence="3">Inner centromere protein-like</fullName>
    </submittedName>
</protein>
<feature type="compositionally biased region" description="Basic and acidic residues" evidence="1">
    <location>
        <begin position="443"/>
        <end position="459"/>
    </location>
</feature>
<accession>A0A6P8ZMS6</accession>
<organism evidence="3">
    <name type="scientific">Thrips palmi</name>
    <name type="common">Melon thrips</name>
    <dbReference type="NCBI Taxonomy" id="161013"/>
    <lineage>
        <taxon>Eukaryota</taxon>
        <taxon>Metazoa</taxon>
        <taxon>Ecdysozoa</taxon>
        <taxon>Arthropoda</taxon>
        <taxon>Hexapoda</taxon>
        <taxon>Insecta</taxon>
        <taxon>Pterygota</taxon>
        <taxon>Neoptera</taxon>
        <taxon>Paraneoptera</taxon>
        <taxon>Thysanoptera</taxon>
        <taxon>Terebrantia</taxon>
        <taxon>Thripoidea</taxon>
        <taxon>Thripidae</taxon>
        <taxon>Thrips</taxon>
    </lineage>
</organism>
<feature type="region of interest" description="Disordered" evidence="1">
    <location>
        <begin position="276"/>
        <end position="311"/>
    </location>
</feature>
<gene>
    <name evidence="3" type="primary">LOC117645201</name>
</gene>
<dbReference type="RefSeq" id="XP_034241119.1">
    <property type="nucleotide sequence ID" value="XM_034385228.1"/>
</dbReference>
<feature type="compositionally biased region" description="Low complexity" evidence="1">
    <location>
        <begin position="285"/>
        <end position="311"/>
    </location>
</feature>
<proteinExistence type="predicted"/>
<evidence type="ECO:0000313" key="3">
    <source>
        <dbReference type="RefSeq" id="XP_034241119.1"/>
    </source>
</evidence>
<evidence type="ECO:0000256" key="1">
    <source>
        <dbReference type="SAM" id="MobiDB-lite"/>
    </source>
</evidence>
<keyword evidence="2" id="KW-1185">Reference proteome</keyword>
<feature type="region of interest" description="Disordered" evidence="1">
    <location>
        <begin position="429"/>
        <end position="459"/>
    </location>
</feature>
<name>A0A6P8ZMS6_THRPL</name>
<dbReference type="GeneID" id="117645201"/>
<dbReference type="Proteomes" id="UP000515158">
    <property type="component" value="Unplaced"/>
</dbReference>
<feature type="region of interest" description="Disordered" evidence="1">
    <location>
        <begin position="71"/>
        <end position="104"/>
    </location>
</feature>
<sequence length="487" mass="54363">MTFEAKAPSSDPVINASKAASLRSAPVQLREGVHTFLSLAKLNPDLHPAVLAAILARPACERRSLLEAARASTESKLSGCSPEQGKQGKQAASPADTLSSDSDEVWEDAVEDLDCAAKKQQQDHAVDMATVVVGDKVDDGELERLERDAADFQRAWQETRQLGAWTRYTECRKKLAELRERAKRARNIDEERTQQEAKWSQLEALREVHERRLAELNRRRERLRLSRQYHEQTRLHHAQLAQSQLQQQLRDLEQRQQARRLQHLQRMQQLMAELAEERADKQPLRRSASEPSTTSPSPASSASSRATAGSAAQDDVFTHMWDDFSHWEKMVNDDKENADPADATPRPAKACSSACSAVAFGNPPDLIPVIPVMPSSAAGAGVWGQKSVGGNQHGNPHYGRRHSVAVDGFEERKKWFEEALLSWHAQGDEEDFGTSSLTSSARPRMDAIGDGRSQRRDASPWHTVPWHTVPWHHAAWSAWTGPATSTY</sequence>